<reference evidence="19" key="1">
    <citation type="submission" date="2024-05" db="EMBL/GenBank/DDBJ databases">
        <title>Genome sequencing of novel strain.</title>
        <authorList>
            <person name="Ganbat D."/>
            <person name="Ganbat S."/>
            <person name="Lee S.-J."/>
        </authorList>
    </citation>
    <scope>NUCLEOTIDE SEQUENCE</scope>
    <source>
        <strain evidence="19">SMD15-11</strain>
    </source>
</reference>
<comment type="pathway">
    <text evidence="16">Cell wall biogenesis; peptidoglycan biosynthesis.</text>
</comment>
<dbReference type="GO" id="GO:0009002">
    <property type="term" value="F:serine-type D-Ala-D-Ala carboxypeptidase activity"/>
    <property type="evidence" value="ECO:0007669"/>
    <property type="project" value="UniProtKB-UniRule"/>
</dbReference>
<dbReference type="RefSeq" id="WP_369601441.1">
    <property type="nucleotide sequence ID" value="NZ_CP154858.1"/>
</dbReference>
<dbReference type="Gene3D" id="3.40.710.10">
    <property type="entry name" value="DD-peptidase/beta-lactamase superfamily"/>
    <property type="match status" value="1"/>
</dbReference>
<dbReference type="AlphaFoldDB" id="A0AB39UW99"/>
<dbReference type="GO" id="GO:0000917">
    <property type="term" value="P:division septum assembly"/>
    <property type="evidence" value="ECO:0007669"/>
    <property type="project" value="UniProtKB-KW"/>
</dbReference>
<evidence type="ECO:0000259" key="18">
    <source>
        <dbReference type="Pfam" id="PF03717"/>
    </source>
</evidence>
<keyword evidence="6 16" id="KW-0645">Protease</keyword>
<organism evidence="19">
    <name type="scientific">Thermohahella caldifontis</name>
    <dbReference type="NCBI Taxonomy" id="3142973"/>
    <lineage>
        <taxon>Bacteria</taxon>
        <taxon>Pseudomonadati</taxon>
        <taxon>Pseudomonadota</taxon>
        <taxon>Gammaproteobacteria</taxon>
        <taxon>Oceanospirillales</taxon>
        <taxon>Hahellaceae</taxon>
        <taxon>Thermohahella</taxon>
    </lineage>
</organism>
<keyword evidence="2 16" id="KW-1003">Cell membrane</keyword>
<sequence length="566" mass="61064">MSERIPRTRIAVVIVVIASAFSTLIWRVVDLHIMDHAFLARQGDLRTIREEVIPARRGMITDRRGTPLAVSAPAWDIWVDPLHARPDKAEWQKLCKTLGLSCADVLARVVRAQSAGGRFLYLGRAVPPSTKTKLDALDLDGVSARPVFKRFYPAGEVAAHVVGLTDIDENGQEGIELRLDDILKGHDGLRKILVDGRGRLVRPLSRVRPAEPGQDVRLSLDMRLQYQAYRELKAAVEAHAARSGSLVMLDVRTGEVLAMVNQPSFNPNNRQTMDPEGLRNRAVVDTFEPGSTVKPFTISAALNSGRFSLDSVVNTSPGYLRLNGNTIRDVHAYGEIDLATVIIKSSNVGTSKVALALGIEPVWDMFYKVGFGQATGIELPGEAVGVLPSFPKWPRVRIAALSYGYGLSVTPLQLAHAYQVLANDGVATPVSILAGGTKGYSSRPVMPANVARAMRGVLARVVEKGGTGTRAALEAWRVAGKTGTVHRVGSNGYMDDNYISVFAGFAPVDAPRIATVVVIEGASKGEYYGGEVAAPVFRRVVGSALRILNVKPDGGTWMRVAQGGMP</sequence>
<dbReference type="PANTHER" id="PTHR30627">
    <property type="entry name" value="PEPTIDOGLYCAN D,D-TRANSPEPTIDASE"/>
    <property type="match status" value="1"/>
</dbReference>
<dbReference type="EMBL" id="CP154858">
    <property type="protein sequence ID" value="XDT72434.1"/>
    <property type="molecule type" value="Genomic_DNA"/>
</dbReference>
<proteinExistence type="inferred from homology"/>
<keyword evidence="15 16" id="KW-0961">Cell wall biogenesis/degradation</keyword>
<evidence type="ECO:0000256" key="15">
    <source>
        <dbReference type="ARBA" id="ARBA00023316"/>
    </source>
</evidence>
<dbReference type="InterPro" id="IPR050515">
    <property type="entry name" value="Beta-lactam/transpept"/>
</dbReference>
<dbReference type="SUPFAM" id="SSF56519">
    <property type="entry name" value="Penicillin binding protein dimerisation domain"/>
    <property type="match status" value="1"/>
</dbReference>
<evidence type="ECO:0000256" key="6">
    <source>
        <dbReference type="ARBA" id="ARBA00022670"/>
    </source>
</evidence>
<comment type="catalytic activity">
    <reaction evidence="16">
        <text>Preferential cleavage: (Ac)2-L-Lys-D-Ala-|-D-Ala. Also transpeptidation of peptidyl-alanyl moieties that are N-acyl substituents of D-alanine.</text>
        <dbReference type="EC" id="3.4.16.4"/>
    </reaction>
</comment>
<keyword evidence="7 16" id="KW-0812">Transmembrane</keyword>
<gene>
    <name evidence="16" type="primary">ftsI</name>
    <name evidence="19" type="ORF">AAIA72_00145</name>
</gene>
<dbReference type="GO" id="GO:0008360">
    <property type="term" value="P:regulation of cell shape"/>
    <property type="evidence" value="ECO:0007669"/>
    <property type="project" value="UniProtKB-KW"/>
</dbReference>
<comment type="subcellular location">
    <subcellularLocation>
        <location evidence="16">Cell inner membrane</location>
        <topology evidence="16">Single-pass membrane protein</topology>
    </subcellularLocation>
    <subcellularLocation>
        <location evidence="1">Membrane</location>
    </subcellularLocation>
</comment>
<evidence type="ECO:0000256" key="11">
    <source>
        <dbReference type="ARBA" id="ARBA00022989"/>
    </source>
</evidence>
<feature type="domain" description="Penicillin-binding protein transpeptidase" evidence="17">
    <location>
        <begin position="244"/>
        <end position="540"/>
    </location>
</feature>
<dbReference type="GO" id="GO:0043093">
    <property type="term" value="P:FtsZ-dependent cytokinesis"/>
    <property type="evidence" value="ECO:0007669"/>
    <property type="project" value="UniProtKB-UniRule"/>
</dbReference>
<evidence type="ECO:0000256" key="1">
    <source>
        <dbReference type="ARBA" id="ARBA00004370"/>
    </source>
</evidence>
<keyword evidence="11 16" id="KW-1133">Transmembrane helix</keyword>
<dbReference type="SUPFAM" id="SSF56601">
    <property type="entry name" value="beta-lactamase/transpeptidase-like"/>
    <property type="match status" value="1"/>
</dbReference>
<accession>A0AB39UW99</accession>
<evidence type="ECO:0000313" key="19">
    <source>
        <dbReference type="EMBL" id="XDT72434.1"/>
    </source>
</evidence>
<keyword evidence="14 16" id="KW-0131">Cell cycle</keyword>
<evidence type="ECO:0000256" key="10">
    <source>
        <dbReference type="ARBA" id="ARBA00022984"/>
    </source>
</evidence>
<keyword evidence="10 16" id="KW-0573">Peptidoglycan synthesis</keyword>
<keyword evidence="5 16" id="KW-0121">Carboxypeptidase</keyword>
<feature type="domain" description="Penicillin-binding protein dimerisation" evidence="18">
    <location>
        <begin position="53"/>
        <end position="202"/>
    </location>
</feature>
<keyword evidence="4 16" id="KW-0132">Cell division</keyword>
<evidence type="ECO:0000256" key="7">
    <source>
        <dbReference type="ARBA" id="ARBA00022692"/>
    </source>
</evidence>
<evidence type="ECO:0000256" key="13">
    <source>
        <dbReference type="ARBA" id="ARBA00023210"/>
    </source>
</evidence>
<evidence type="ECO:0000256" key="12">
    <source>
        <dbReference type="ARBA" id="ARBA00023136"/>
    </source>
</evidence>
<dbReference type="KEGG" id="tcd:AAIA72_00145"/>
<dbReference type="InterPro" id="IPR001460">
    <property type="entry name" value="PCN-bd_Tpept"/>
</dbReference>
<feature type="active site" description="Acyl-ester intermediate" evidence="16">
    <location>
        <position position="291"/>
    </location>
</feature>
<keyword evidence="13 16" id="KW-0717">Septation</keyword>
<keyword evidence="3 16" id="KW-0997">Cell inner membrane</keyword>
<evidence type="ECO:0000259" key="17">
    <source>
        <dbReference type="Pfam" id="PF00905"/>
    </source>
</evidence>
<dbReference type="PANTHER" id="PTHR30627:SF1">
    <property type="entry name" value="PEPTIDOGLYCAN D,D-TRANSPEPTIDASE FTSI"/>
    <property type="match status" value="1"/>
</dbReference>
<keyword evidence="8 16" id="KW-0378">Hydrolase</keyword>
<keyword evidence="12 16" id="KW-0472">Membrane</keyword>
<evidence type="ECO:0000256" key="8">
    <source>
        <dbReference type="ARBA" id="ARBA00022801"/>
    </source>
</evidence>
<dbReference type="InterPro" id="IPR036138">
    <property type="entry name" value="PBP_dimer_sf"/>
</dbReference>
<dbReference type="GO" id="GO:0008658">
    <property type="term" value="F:penicillin binding"/>
    <property type="evidence" value="ECO:0007669"/>
    <property type="project" value="InterPro"/>
</dbReference>
<dbReference type="InterPro" id="IPR012338">
    <property type="entry name" value="Beta-lactam/transpept-like"/>
</dbReference>
<evidence type="ECO:0000256" key="4">
    <source>
        <dbReference type="ARBA" id="ARBA00022618"/>
    </source>
</evidence>
<dbReference type="HAMAP" id="MF_02080">
    <property type="entry name" value="FtsI_transpept"/>
    <property type="match status" value="1"/>
</dbReference>
<dbReference type="GO" id="GO:0009252">
    <property type="term" value="P:peptidoglycan biosynthetic process"/>
    <property type="evidence" value="ECO:0007669"/>
    <property type="project" value="UniProtKB-UniRule"/>
</dbReference>
<comment type="similarity">
    <text evidence="16">Belongs to the transpeptidase family. FtsI subfamily.</text>
</comment>
<protein>
    <recommendedName>
        <fullName evidence="16">Peptidoglycan D,D-transpeptidase FtsI</fullName>
        <ecNumber evidence="16">3.4.16.4</ecNumber>
    </recommendedName>
    <alternativeName>
        <fullName evidence="16">Penicillin-binding protein 3</fullName>
        <shortName evidence="16">PBP-3</shortName>
    </alternativeName>
</protein>
<dbReference type="Gene3D" id="3.30.450.330">
    <property type="match status" value="1"/>
</dbReference>
<dbReference type="InterPro" id="IPR005311">
    <property type="entry name" value="PBP_dimer"/>
</dbReference>
<evidence type="ECO:0000256" key="2">
    <source>
        <dbReference type="ARBA" id="ARBA00022475"/>
    </source>
</evidence>
<dbReference type="EC" id="3.4.16.4" evidence="16"/>
<dbReference type="GO" id="GO:0071555">
    <property type="term" value="P:cell wall organization"/>
    <property type="evidence" value="ECO:0007669"/>
    <property type="project" value="UniProtKB-KW"/>
</dbReference>
<evidence type="ECO:0000256" key="14">
    <source>
        <dbReference type="ARBA" id="ARBA00023306"/>
    </source>
</evidence>
<evidence type="ECO:0000256" key="9">
    <source>
        <dbReference type="ARBA" id="ARBA00022960"/>
    </source>
</evidence>
<dbReference type="GO" id="GO:0008955">
    <property type="term" value="F:peptidoglycan glycosyltransferase activity"/>
    <property type="evidence" value="ECO:0007669"/>
    <property type="project" value="InterPro"/>
</dbReference>
<comment type="function">
    <text evidence="16">Catalyzes cross-linking of the peptidoglycan cell wall at the division septum.</text>
</comment>
<evidence type="ECO:0000256" key="16">
    <source>
        <dbReference type="HAMAP-Rule" id="MF_02080"/>
    </source>
</evidence>
<dbReference type="Pfam" id="PF03717">
    <property type="entry name" value="PBP_dimer"/>
    <property type="match status" value="1"/>
</dbReference>
<dbReference type="Pfam" id="PF00905">
    <property type="entry name" value="Transpeptidase"/>
    <property type="match status" value="1"/>
</dbReference>
<feature type="transmembrane region" description="Helical" evidence="16">
    <location>
        <begin position="12"/>
        <end position="29"/>
    </location>
</feature>
<dbReference type="InterPro" id="IPR037532">
    <property type="entry name" value="FtsI_transpept"/>
</dbReference>
<evidence type="ECO:0000256" key="3">
    <source>
        <dbReference type="ARBA" id="ARBA00022519"/>
    </source>
</evidence>
<keyword evidence="9 16" id="KW-0133">Cell shape</keyword>
<name>A0AB39UW99_9GAMM</name>
<dbReference type="GO" id="GO:0005886">
    <property type="term" value="C:plasma membrane"/>
    <property type="evidence" value="ECO:0007669"/>
    <property type="project" value="UniProtKB-SubCell"/>
</dbReference>
<evidence type="ECO:0000256" key="5">
    <source>
        <dbReference type="ARBA" id="ARBA00022645"/>
    </source>
</evidence>
<dbReference type="GO" id="GO:0006508">
    <property type="term" value="P:proteolysis"/>
    <property type="evidence" value="ECO:0007669"/>
    <property type="project" value="UniProtKB-KW"/>
</dbReference>
<dbReference type="Gene3D" id="3.90.1310.10">
    <property type="entry name" value="Penicillin-binding protein 2a (Domain 2)"/>
    <property type="match status" value="1"/>
</dbReference>